<dbReference type="PANTHER" id="PTHR30055">
    <property type="entry name" value="HTH-TYPE TRANSCRIPTIONAL REGULATOR RUTR"/>
    <property type="match status" value="1"/>
</dbReference>
<dbReference type="InterPro" id="IPR011075">
    <property type="entry name" value="TetR_C"/>
</dbReference>
<evidence type="ECO:0000313" key="7">
    <source>
        <dbReference type="Proteomes" id="UP000198420"/>
    </source>
</evidence>
<dbReference type="PROSITE" id="PS50977">
    <property type="entry name" value="HTH_TETR_2"/>
    <property type="match status" value="1"/>
</dbReference>
<dbReference type="Pfam" id="PF00440">
    <property type="entry name" value="TetR_N"/>
    <property type="match status" value="1"/>
</dbReference>
<dbReference type="Gene3D" id="1.10.357.10">
    <property type="entry name" value="Tetracycline Repressor, domain 2"/>
    <property type="match status" value="1"/>
</dbReference>
<proteinExistence type="predicted"/>
<sequence length="202" mass="21442">MNNPSGRPRDARIDDAVLSAAAELLAEVGYAELTVAAIADRAGTSRPAVYRRWPSKAHLVHEATFRDGVTAAAPRTGSFAEDLHELVRRTAELLTTPLARIAVPGLIAEAATDPVIHQRLLERFSAGGWRGLDTTLAAAVRSGELDAEVDALVMLEMVIGSALAATLTRGPDGLTPDWVAKTARILLNGVRPANYGRDSDDS</sequence>
<evidence type="ECO:0000256" key="1">
    <source>
        <dbReference type="ARBA" id="ARBA00023015"/>
    </source>
</evidence>
<dbReference type="AlphaFoldDB" id="A0A239BYF4"/>
<accession>A0A239BYF4</accession>
<evidence type="ECO:0000313" key="6">
    <source>
        <dbReference type="EMBL" id="SNS12692.1"/>
    </source>
</evidence>
<dbReference type="InterPro" id="IPR036271">
    <property type="entry name" value="Tet_transcr_reg_TetR-rel_C_sf"/>
</dbReference>
<dbReference type="Proteomes" id="UP000198420">
    <property type="component" value="Unassembled WGS sequence"/>
</dbReference>
<keyword evidence="1" id="KW-0805">Transcription regulation</keyword>
<feature type="DNA-binding region" description="H-T-H motif" evidence="4">
    <location>
        <begin position="34"/>
        <end position="53"/>
    </location>
</feature>
<dbReference type="PANTHER" id="PTHR30055:SF230">
    <property type="entry name" value="TRANSCRIPTIONAL REGULATORY PROTEIN (PROBABLY TETR-FAMILY)-RELATED"/>
    <property type="match status" value="1"/>
</dbReference>
<evidence type="ECO:0000256" key="2">
    <source>
        <dbReference type="ARBA" id="ARBA00023125"/>
    </source>
</evidence>
<dbReference type="InterPro" id="IPR001647">
    <property type="entry name" value="HTH_TetR"/>
</dbReference>
<dbReference type="PRINTS" id="PR00455">
    <property type="entry name" value="HTHTETR"/>
</dbReference>
<keyword evidence="7" id="KW-1185">Reference proteome</keyword>
<evidence type="ECO:0000256" key="4">
    <source>
        <dbReference type="PROSITE-ProRule" id="PRU00335"/>
    </source>
</evidence>
<dbReference type="GO" id="GO:0003700">
    <property type="term" value="F:DNA-binding transcription factor activity"/>
    <property type="evidence" value="ECO:0007669"/>
    <property type="project" value="TreeGrafter"/>
</dbReference>
<dbReference type="GO" id="GO:0000976">
    <property type="term" value="F:transcription cis-regulatory region binding"/>
    <property type="evidence" value="ECO:0007669"/>
    <property type="project" value="TreeGrafter"/>
</dbReference>
<dbReference type="Pfam" id="PF16859">
    <property type="entry name" value="TetR_C_11"/>
    <property type="match status" value="1"/>
</dbReference>
<dbReference type="InterPro" id="IPR050109">
    <property type="entry name" value="HTH-type_TetR-like_transc_reg"/>
</dbReference>
<keyword evidence="2 4" id="KW-0238">DNA-binding</keyword>
<gene>
    <name evidence="6" type="ORF">SAMN06265355_111168</name>
</gene>
<keyword evidence="3" id="KW-0804">Transcription</keyword>
<protein>
    <submittedName>
        <fullName evidence="6">Transcriptional regulator, TetR family</fullName>
    </submittedName>
</protein>
<dbReference type="SUPFAM" id="SSF48498">
    <property type="entry name" value="Tetracyclin repressor-like, C-terminal domain"/>
    <property type="match status" value="1"/>
</dbReference>
<evidence type="ECO:0000256" key="3">
    <source>
        <dbReference type="ARBA" id="ARBA00023163"/>
    </source>
</evidence>
<dbReference type="EMBL" id="FZNP01000011">
    <property type="protein sequence ID" value="SNS12692.1"/>
    <property type="molecule type" value="Genomic_DNA"/>
</dbReference>
<dbReference type="Gene3D" id="1.10.10.60">
    <property type="entry name" value="Homeodomain-like"/>
    <property type="match status" value="1"/>
</dbReference>
<dbReference type="SUPFAM" id="SSF46689">
    <property type="entry name" value="Homeodomain-like"/>
    <property type="match status" value="1"/>
</dbReference>
<feature type="domain" description="HTH tetR-type" evidence="5">
    <location>
        <begin position="11"/>
        <end position="71"/>
    </location>
</feature>
<dbReference type="InterPro" id="IPR009057">
    <property type="entry name" value="Homeodomain-like_sf"/>
</dbReference>
<name>A0A239BYF4_9ACTN</name>
<evidence type="ECO:0000259" key="5">
    <source>
        <dbReference type="PROSITE" id="PS50977"/>
    </source>
</evidence>
<organism evidence="6 7">
    <name type="scientific">Actinomadura mexicana</name>
    <dbReference type="NCBI Taxonomy" id="134959"/>
    <lineage>
        <taxon>Bacteria</taxon>
        <taxon>Bacillati</taxon>
        <taxon>Actinomycetota</taxon>
        <taxon>Actinomycetes</taxon>
        <taxon>Streptosporangiales</taxon>
        <taxon>Thermomonosporaceae</taxon>
        <taxon>Actinomadura</taxon>
    </lineage>
</organism>
<reference evidence="7" key="1">
    <citation type="submission" date="2017-06" db="EMBL/GenBank/DDBJ databases">
        <authorList>
            <person name="Varghese N."/>
            <person name="Submissions S."/>
        </authorList>
    </citation>
    <scope>NUCLEOTIDE SEQUENCE [LARGE SCALE GENOMIC DNA]</scope>
    <source>
        <strain evidence="7">DSM 44485</strain>
    </source>
</reference>
<dbReference type="RefSeq" id="WP_089314669.1">
    <property type="nucleotide sequence ID" value="NZ_FZNP01000011.1"/>
</dbReference>
<dbReference type="OrthoDB" id="4543698at2"/>